<feature type="domain" description="Cupin type-2" evidence="1">
    <location>
        <begin position="128"/>
        <end position="193"/>
    </location>
</feature>
<dbReference type="PANTHER" id="PTHR43698">
    <property type="entry name" value="RIBD C-TERMINAL DOMAIN CONTAINING PROTEIN"/>
    <property type="match status" value="1"/>
</dbReference>
<name>A0A1M6J730_9FLAO</name>
<dbReference type="SUPFAM" id="SSF51182">
    <property type="entry name" value="RmlC-like cupins"/>
    <property type="match status" value="1"/>
</dbReference>
<dbReference type="STRING" id="228958.SAMN04488007_0292"/>
<dbReference type="PANTHER" id="PTHR43698:SF1">
    <property type="entry name" value="BLL4564 PROTEIN"/>
    <property type="match status" value="1"/>
</dbReference>
<accession>A0A1M6J730</accession>
<dbReference type="AlphaFoldDB" id="A0A1M6J730"/>
<gene>
    <name evidence="2" type="ORF">SAMN04488007_0292</name>
</gene>
<organism evidence="2 3">
    <name type="scientific">Maribacter aquivivus</name>
    <dbReference type="NCBI Taxonomy" id="228958"/>
    <lineage>
        <taxon>Bacteria</taxon>
        <taxon>Pseudomonadati</taxon>
        <taxon>Bacteroidota</taxon>
        <taxon>Flavobacteriia</taxon>
        <taxon>Flavobacteriales</taxon>
        <taxon>Flavobacteriaceae</taxon>
        <taxon>Maribacter</taxon>
    </lineage>
</organism>
<protein>
    <submittedName>
        <fullName evidence="2">Cupin domain protein</fullName>
    </submittedName>
</protein>
<dbReference type="InterPro" id="IPR013096">
    <property type="entry name" value="Cupin_2"/>
</dbReference>
<dbReference type="InterPro" id="IPR011051">
    <property type="entry name" value="RmlC_Cupin_sf"/>
</dbReference>
<dbReference type="Pfam" id="PF07883">
    <property type="entry name" value="Cupin_2"/>
    <property type="match status" value="1"/>
</dbReference>
<dbReference type="CDD" id="cd02233">
    <property type="entry name" value="cupin_HNL-like"/>
    <property type="match status" value="1"/>
</dbReference>
<evidence type="ECO:0000313" key="3">
    <source>
        <dbReference type="Proteomes" id="UP000184314"/>
    </source>
</evidence>
<evidence type="ECO:0000259" key="1">
    <source>
        <dbReference type="Pfam" id="PF07883"/>
    </source>
</evidence>
<reference evidence="3" key="1">
    <citation type="submission" date="2016-11" db="EMBL/GenBank/DDBJ databases">
        <authorList>
            <person name="Varghese N."/>
            <person name="Submissions S."/>
        </authorList>
    </citation>
    <scope>NUCLEOTIDE SEQUENCE [LARGE SCALE GENOMIC DNA]</scope>
    <source>
        <strain evidence="3">DSM 16478</strain>
    </source>
</reference>
<dbReference type="EMBL" id="FQZX01000001">
    <property type="protein sequence ID" value="SHJ42479.1"/>
    <property type="molecule type" value="Genomic_DNA"/>
</dbReference>
<dbReference type="Gene3D" id="2.60.120.10">
    <property type="entry name" value="Jelly Rolls"/>
    <property type="match status" value="1"/>
</dbReference>
<proteinExistence type="predicted"/>
<evidence type="ECO:0000313" key="2">
    <source>
        <dbReference type="EMBL" id="SHJ42479.1"/>
    </source>
</evidence>
<keyword evidence="3" id="KW-1185">Reference proteome</keyword>
<dbReference type="InterPro" id="IPR014710">
    <property type="entry name" value="RmlC-like_jellyroll"/>
</dbReference>
<sequence length="222" mass="24913">MYIYEVAKSLGFSFERKKEKAKPKALASCVEGNSTIPCTVLRLAAPLYASMKIGTNKKYMNIKKMKKSIFLLLLLTSVSVFSQNSDYKVSSYLTEGTKAPNTHYIGEAWLNAIIHDDEELGYNITKATFKANSTLDWHKHGTAQVLIIVDGEAYYQEKGTAPVILKKGDVIKCEKDIEHWHSSTKFSDVTYLALYGGGQPTSWTEVVTQEYYDEVAEKLKGN</sequence>
<dbReference type="InterPro" id="IPR047263">
    <property type="entry name" value="HNL-like_cupin"/>
</dbReference>
<dbReference type="Proteomes" id="UP000184314">
    <property type="component" value="Unassembled WGS sequence"/>
</dbReference>